<dbReference type="eggNOG" id="KOG1347">
    <property type="taxonomic scope" value="Eukaryota"/>
</dbReference>
<protein>
    <recommendedName>
        <fullName evidence="6">Protein DETOXIFICATION</fullName>
    </recommendedName>
    <alternativeName>
        <fullName evidence="6">Multidrug and toxic compound extrusion protein</fullName>
    </alternativeName>
</protein>
<feature type="transmembrane region" description="Helical" evidence="6">
    <location>
        <begin position="288"/>
        <end position="309"/>
    </location>
</feature>
<reference evidence="7" key="1">
    <citation type="submission" date="2015-04" db="UniProtKB">
        <authorList>
            <consortium name="EnsemblPlants"/>
        </authorList>
    </citation>
    <scope>IDENTIFICATION</scope>
</reference>
<evidence type="ECO:0000256" key="5">
    <source>
        <dbReference type="ARBA" id="ARBA00023136"/>
    </source>
</evidence>
<evidence type="ECO:0000256" key="1">
    <source>
        <dbReference type="ARBA" id="ARBA00004141"/>
    </source>
</evidence>
<feature type="transmembrane region" description="Helical" evidence="6">
    <location>
        <begin position="406"/>
        <end position="426"/>
    </location>
</feature>
<name>A0A0E0BTW1_9ORYZ</name>
<keyword evidence="5 6" id="KW-0472">Membrane</keyword>
<organism evidence="7">
    <name type="scientific">Oryza glumipatula</name>
    <dbReference type="NCBI Taxonomy" id="40148"/>
    <lineage>
        <taxon>Eukaryota</taxon>
        <taxon>Viridiplantae</taxon>
        <taxon>Streptophyta</taxon>
        <taxon>Embryophyta</taxon>
        <taxon>Tracheophyta</taxon>
        <taxon>Spermatophyta</taxon>
        <taxon>Magnoliopsida</taxon>
        <taxon>Liliopsida</taxon>
        <taxon>Poales</taxon>
        <taxon>Poaceae</taxon>
        <taxon>BOP clade</taxon>
        <taxon>Oryzoideae</taxon>
        <taxon>Oryzeae</taxon>
        <taxon>Oryzinae</taxon>
        <taxon>Oryza</taxon>
    </lineage>
</organism>
<evidence type="ECO:0000313" key="8">
    <source>
        <dbReference type="Proteomes" id="UP000026961"/>
    </source>
</evidence>
<proteinExistence type="inferred from homology"/>
<dbReference type="GO" id="GO:0042910">
    <property type="term" value="F:xenobiotic transmembrane transporter activity"/>
    <property type="evidence" value="ECO:0007669"/>
    <property type="project" value="InterPro"/>
</dbReference>
<feature type="transmembrane region" description="Helical" evidence="6">
    <location>
        <begin position="204"/>
        <end position="224"/>
    </location>
</feature>
<dbReference type="CDD" id="cd13132">
    <property type="entry name" value="MATE_eukaryotic"/>
    <property type="match status" value="1"/>
</dbReference>
<evidence type="ECO:0000256" key="4">
    <source>
        <dbReference type="ARBA" id="ARBA00022989"/>
    </source>
</evidence>
<sequence length="490" mass="51509">MVEALHEHAPNHTSMSEVMEELKLMRRLCLPISALNLLHYVKSMVTVLCLGRLGRAELAGGALAVGLTNVTGYSVLSGLALGLEPLAGQAFGSGTGRTRSRPRRALRRAVLLLLAASLPVAALWACAGPAARAARQDAAVARAAGSYCRYAIPDLAAASVLLPARVYLRSKGEAGRLASCAALAVALVHAPATAYLGARLRVPGVAMAACMTSFATLGFLWISLTWAPAQNEPDEPADLEEWAGVGQWAEWADLLRLSLPSCLSVCLEWWWYELMTIAAGYLRDPHTALATAAIVIQTTSLLYTIPVTLSSAVSTRVANELGAGRPRSAQVSFVVAMGIAMMGSCVGLTWTTFGRGLWVQVFTTDPTIQSLTTSVLPVIGLCELANCPQTTGCGVLRGSARPAVGAAINLYSFYLVGAPVALVLAFGLDMGFLGLCLGLLSAQVVCLISVGFATFQTDWEAEALKAFHLVGGGDEKCGDDLPCLAHKENV</sequence>
<dbReference type="Gramene" id="OGLUM12G16820.1">
    <property type="protein sequence ID" value="OGLUM12G16820.1"/>
    <property type="gene ID" value="OGLUM12G16820"/>
</dbReference>
<feature type="transmembrane region" description="Helical" evidence="6">
    <location>
        <begin position="180"/>
        <end position="198"/>
    </location>
</feature>
<feature type="transmembrane region" description="Helical" evidence="6">
    <location>
        <begin position="432"/>
        <end position="455"/>
    </location>
</feature>
<dbReference type="PANTHER" id="PTHR11206">
    <property type="entry name" value="MULTIDRUG RESISTANCE PROTEIN"/>
    <property type="match status" value="1"/>
</dbReference>
<dbReference type="Pfam" id="PF01554">
    <property type="entry name" value="MatE"/>
    <property type="match status" value="2"/>
</dbReference>
<keyword evidence="4 6" id="KW-1133">Transmembrane helix</keyword>
<dbReference type="HOGENOM" id="CLU_012893_1_4_1"/>
<dbReference type="AlphaFoldDB" id="A0A0E0BTW1"/>
<dbReference type="STRING" id="40148.A0A0E0BTW1"/>
<keyword evidence="8" id="KW-1185">Reference proteome</keyword>
<keyword evidence="3 6" id="KW-0812">Transmembrane</keyword>
<evidence type="ECO:0000256" key="3">
    <source>
        <dbReference type="ARBA" id="ARBA00022692"/>
    </source>
</evidence>
<comment type="subcellular location">
    <subcellularLocation>
        <location evidence="1">Membrane</location>
        <topology evidence="1">Multi-pass membrane protein</topology>
    </subcellularLocation>
</comment>
<dbReference type="GO" id="GO:1990961">
    <property type="term" value="P:xenobiotic detoxification by transmembrane export across the plasma membrane"/>
    <property type="evidence" value="ECO:0007669"/>
    <property type="project" value="InterPro"/>
</dbReference>
<feature type="transmembrane region" description="Helical" evidence="6">
    <location>
        <begin position="109"/>
        <end position="130"/>
    </location>
</feature>
<dbReference type="EnsemblPlants" id="OGLUM12G16820.1">
    <property type="protein sequence ID" value="OGLUM12G16820.1"/>
    <property type="gene ID" value="OGLUM12G16820"/>
</dbReference>
<dbReference type="InterPro" id="IPR045069">
    <property type="entry name" value="MATE_euk"/>
</dbReference>
<evidence type="ECO:0000313" key="7">
    <source>
        <dbReference type="EnsemblPlants" id="OGLUM12G16820.1"/>
    </source>
</evidence>
<dbReference type="Proteomes" id="UP000026961">
    <property type="component" value="Chromosome 12"/>
</dbReference>
<dbReference type="GO" id="GO:0015297">
    <property type="term" value="F:antiporter activity"/>
    <property type="evidence" value="ECO:0007669"/>
    <property type="project" value="InterPro"/>
</dbReference>
<dbReference type="InterPro" id="IPR002528">
    <property type="entry name" value="MATE_fam"/>
</dbReference>
<reference evidence="7" key="2">
    <citation type="submission" date="2018-05" db="EMBL/GenBank/DDBJ databases">
        <title>OgluRS3 (Oryza glumaepatula Reference Sequence Version 3).</title>
        <authorList>
            <person name="Zhang J."/>
            <person name="Kudrna D."/>
            <person name="Lee S."/>
            <person name="Talag J."/>
            <person name="Welchert J."/>
            <person name="Wing R.A."/>
        </authorList>
    </citation>
    <scope>NUCLEOTIDE SEQUENCE [LARGE SCALE GENOMIC DNA]</scope>
</reference>
<evidence type="ECO:0000256" key="6">
    <source>
        <dbReference type="RuleBase" id="RU004914"/>
    </source>
</evidence>
<evidence type="ECO:0000256" key="2">
    <source>
        <dbReference type="ARBA" id="ARBA00010199"/>
    </source>
</evidence>
<comment type="similarity">
    <text evidence="2 6">Belongs to the multi antimicrobial extrusion (MATE) (TC 2.A.66.1) family.</text>
</comment>
<feature type="transmembrane region" description="Helical" evidence="6">
    <location>
        <begin position="329"/>
        <end position="350"/>
    </location>
</feature>
<dbReference type="GO" id="GO:0016020">
    <property type="term" value="C:membrane"/>
    <property type="evidence" value="ECO:0007669"/>
    <property type="project" value="UniProtKB-SubCell"/>
</dbReference>
<accession>A0A0E0BTW1</accession>
<comment type="caution">
    <text evidence="6">Lacks conserved residue(s) required for the propagation of feature annotation.</text>
</comment>